<organism evidence="14 15">
    <name type="scientific">Haemonchus contortus</name>
    <name type="common">Barber pole worm</name>
    <dbReference type="NCBI Taxonomy" id="6289"/>
    <lineage>
        <taxon>Eukaryota</taxon>
        <taxon>Metazoa</taxon>
        <taxon>Ecdysozoa</taxon>
        <taxon>Nematoda</taxon>
        <taxon>Chromadorea</taxon>
        <taxon>Rhabditida</taxon>
        <taxon>Rhabditina</taxon>
        <taxon>Rhabditomorpha</taxon>
        <taxon>Strongyloidea</taxon>
        <taxon>Trichostrongylidae</taxon>
        <taxon>Haemonchus</taxon>
    </lineage>
</organism>
<keyword evidence="8 11" id="KW-0406">Ion transport</keyword>
<dbReference type="CDD" id="cd18987">
    <property type="entry name" value="LGIC_ECD_anion"/>
    <property type="match status" value="1"/>
</dbReference>
<feature type="domain" description="Neurotransmitter-gated ion-channel ligand-binding" evidence="12">
    <location>
        <begin position="39"/>
        <end position="232"/>
    </location>
</feature>
<dbReference type="FunFam" id="2.70.170.10:FF:000039">
    <property type="entry name" value="Ligand-Gated ion Channel"/>
    <property type="match status" value="1"/>
</dbReference>
<feature type="chain" id="PRO_5029950172" evidence="11">
    <location>
        <begin position="26"/>
        <end position="459"/>
    </location>
</feature>
<dbReference type="PROSITE" id="PS00236">
    <property type="entry name" value="NEUROTR_ION_CHANNEL"/>
    <property type="match status" value="1"/>
</dbReference>
<protein>
    <submittedName>
        <fullName evidence="15">Ig-like domain-containing protein</fullName>
    </submittedName>
</protein>
<evidence type="ECO:0000313" key="14">
    <source>
        <dbReference type="Proteomes" id="UP000025227"/>
    </source>
</evidence>
<comment type="similarity">
    <text evidence="11">Belongs to the ligand-gated ion channel (TC 1.A.9) family.</text>
</comment>
<dbReference type="OMA" id="YAYDEEQ"/>
<comment type="subcellular location">
    <subcellularLocation>
        <location evidence="2">Cell membrane</location>
    </subcellularLocation>
    <subcellularLocation>
        <location evidence="1">Membrane</location>
        <topology evidence="1">Multi-pass membrane protein</topology>
    </subcellularLocation>
</comment>
<evidence type="ECO:0000256" key="5">
    <source>
        <dbReference type="ARBA" id="ARBA00022692"/>
    </source>
</evidence>
<dbReference type="Pfam" id="PF02932">
    <property type="entry name" value="Neur_chan_memb"/>
    <property type="match status" value="1"/>
</dbReference>
<keyword evidence="14" id="KW-1185">Reference proteome</keyword>
<feature type="domain" description="Neurotransmitter-gated ion-channel transmembrane" evidence="13">
    <location>
        <begin position="242"/>
        <end position="372"/>
    </location>
</feature>
<keyword evidence="4" id="KW-1003">Cell membrane</keyword>
<dbReference type="SUPFAM" id="SSF90112">
    <property type="entry name" value="Neurotransmitter-gated ion-channel transmembrane pore"/>
    <property type="match status" value="1"/>
</dbReference>
<dbReference type="InterPro" id="IPR006029">
    <property type="entry name" value="Neurotrans-gated_channel_TM"/>
</dbReference>
<feature type="signal peptide" evidence="11">
    <location>
        <begin position="1"/>
        <end position="25"/>
    </location>
</feature>
<dbReference type="PANTHER" id="PTHR18945">
    <property type="entry name" value="NEUROTRANSMITTER GATED ION CHANNEL"/>
    <property type="match status" value="1"/>
</dbReference>
<keyword evidence="10 11" id="KW-0407">Ion channel</keyword>
<dbReference type="InterPro" id="IPR006028">
    <property type="entry name" value="GABAA/Glycine_rcpt"/>
</dbReference>
<dbReference type="SUPFAM" id="SSF63712">
    <property type="entry name" value="Nicotinic receptor ligand binding domain-like"/>
    <property type="match status" value="1"/>
</dbReference>
<feature type="transmembrane region" description="Helical" evidence="11">
    <location>
        <begin position="242"/>
        <end position="260"/>
    </location>
</feature>
<dbReference type="NCBIfam" id="TIGR00860">
    <property type="entry name" value="LIC"/>
    <property type="match status" value="1"/>
</dbReference>
<keyword evidence="7 11" id="KW-1133">Transmembrane helix</keyword>
<keyword evidence="6 11" id="KW-0732">Signal</keyword>
<sequence length="459" mass="53650">MFDFISVPFLLLFLSVSSLHHHADSVDDVRKIIAGGPPYNRNAYPNQEHDTPTIVFIQMYIEGMSSFRAQTMDFQVDIYFQEKWLDLRLTHNGTKRILLKDPVLFKLIWHPDIYFANARTAAFHDVTQPNFLVWIYPNGTVWYDCRISLTVLCMQNLARYPLDSQSCALRILSYAYDTDQIVIRWNGEHPVEVNSEIRMPDMRLRAIEHMIRNDTYATGVWSCALAEFHVDREIMHHIIQSYLPTGLIVVISWFSFWLDVEAVPGRVSLSITTLLTLATQSSAARMALPQASYVKAIDVWMGACMAFVFSAMIEFTVVNYCTRRKPKKTHTPTKSLSEQVQSLVTQYKEKKTYQFDNMPYEVSLCGENDSNSQNLHKKQIRELNQPTVLMRRNFLPSMKRKAIEERISRVEENRKYAQMIDRRSRVLFPMAFVLFNLIYWLYYINFTEDTIVNFRSQST</sequence>
<dbReference type="Proteomes" id="UP000025227">
    <property type="component" value="Unplaced"/>
</dbReference>
<dbReference type="Pfam" id="PF02931">
    <property type="entry name" value="Neur_chan_LBD"/>
    <property type="match status" value="1"/>
</dbReference>
<evidence type="ECO:0000256" key="3">
    <source>
        <dbReference type="ARBA" id="ARBA00022448"/>
    </source>
</evidence>
<dbReference type="AlphaFoldDB" id="A0A7I4XZU2"/>
<evidence type="ECO:0000256" key="11">
    <source>
        <dbReference type="RuleBase" id="RU000687"/>
    </source>
</evidence>
<feature type="transmembrane region" description="Helical" evidence="11">
    <location>
        <begin position="300"/>
        <end position="321"/>
    </location>
</feature>
<dbReference type="GO" id="GO:0005230">
    <property type="term" value="F:extracellular ligand-gated monoatomic ion channel activity"/>
    <property type="evidence" value="ECO:0007669"/>
    <property type="project" value="InterPro"/>
</dbReference>
<dbReference type="InterPro" id="IPR036734">
    <property type="entry name" value="Neur_chan_lig-bd_sf"/>
</dbReference>
<evidence type="ECO:0000256" key="4">
    <source>
        <dbReference type="ARBA" id="ARBA00022475"/>
    </source>
</evidence>
<dbReference type="InterPro" id="IPR006201">
    <property type="entry name" value="Neur_channel"/>
</dbReference>
<evidence type="ECO:0000259" key="12">
    <source>
        <dbReference type="Pfam" id="PF02931"/>
    </source>
</evidence>
<dbReference type="GO" id="GO:0004888">
    <property type="term" value="F:transmembrane signaling receptor activity"/>
    <property type="evidence" value="ECO:0007669"/>
    <property type="project" value="InterPro"/>
</dbReference>
<keyword evidence="3 11" id="KW-0813">Transport</keyword>
<evidence type="ECO:0000256" key="1">
    <source>
        <dbReference type="ARBA" id="ARBA00004141"/>
    </source>
</evidence>
<accession>A0A7I4XZU2</accession>
<dbReference type="InterPro" id="IPR038050">
    <property type="entry name" value="Neuro_actylchol_rec"/>
</dbReference>
<keyword evidence="9 11" id="KW-0472">Membrane</keyword>
<evidence type="ECO:0000256" key="9">
    <source>
        <dbReference type="ARBA" id="ARBA00023136"/>
    </source>
</evidence>
<feature type="transmembrane region" description="Helical" evidence="11">
    <location>
        <begin position="267"/>
        <end position="288"/>
    </location>
</feature>
<evidence type="ECO:0000256" key="2">
    <source>
        <dbReference type="ARBA" id="ARBA00004236"/>
    </source>
</evidence>
<dbReference type="CDD" id="cd19049">
    <property type="entry name" value="LGIC_TM_anion"/>
    <property type="match status" value="1"/>
</dbReference>
<dbReference type="GO" id="GO:0005886">
    <property type="term" value="C:plasma membrane"/>
    <property type="evidence" value="ECO:0007669"/>
    <property type="project" value="UniProtKB-SubCell"/>
</dbReference>
<dbReference type="InterPro" id="IPR006202">
    <property type="entry name" value="Neur_chan_lig-bd"/>
</dbReference>
<dbReference type="PRINTS" id="PR00252">
    <property type="entry name" value="NRIONCHANNEL"/>
</dbReference>
<feature type="transmembrane region" description="Helical" evidence="11">
    <location>
        <begin position="426"/>
        <end position="444"/>
    </location>
</feature>
<dbReference type="OrthoDB" id="442503at2759"/>
<name>A0A7I4XZU2_HAECO</name>
<dbReference type="InterPro" id="IPR036719">
    <property type="entry name" value="Neuro-gated_channel_TM_sf"/>
</dbReference>
<evidence type="ECO:0000256" key="10">
    <source>
        <dbReference type="ARBA" id="ARBA00023303"/>
    </source>
</evidence>
<dbReference type="Gene3D" id="2.70.170.10">
    <property type="entry name" value="Neurotransmitter-gated ion-channel ligand-binding domain"/>
    <property type="match status" value="1"/>
</dbReference>
<evidence type="ECO:0000259" key="13">
    <source>
        <dbReference type="Pfam" id="PF02932"/>
    </source>
</evidence>
<proteinExistence type="inferred from homology"/>
<dbReference type="InterPro" id="IPR018000">
    <property type="entry name" value="Neurotransmitter_ion_chnl_CS"/>
</dbReference>
<dbReference type="PRINTS" id="PR00253">
    <property type="entry name" value="GABAARECEPTR"/>
</dbReference>
<dbReference type="WBParaSite" id="HCON_00033720-00001">
    <property type="protein sequence ID" value="HCON_00033720-00001"/>
    <property type="gene ID" value="HCON_00033720"/>
</dbReference>
<evidence type="ECO:0000256" key="6">
    <source>
        <dbReference type="ARBA" id="ARBA00022729"/>
    </source>
</evidence>
<evidence type="ECO:0000313" key="15">
    <source>
        <dbReference type="WBParaSite" id="HCON_00033720-00001"/>
    </source>
</evidence>
<evidence type="ECO:0000256" key="8">
    <source>
        <dbReference type="ARBA" id="ARBA00023065"/>
    </source>
</evidence>
<evidence type="ECO:0000256" key="7">
    <source>
        <dbReference type="ARBA" id="ARBA00022989"/>
    </source>
</evidence>
<keyword evidence="5 11" id="KW-0812">Transmembrane</keyword>
<dbReference type="Gene3D" id="1.20.58.390">
    <property type="entry name" value="Neurotransmitter-gated ion-channel transmembrane domain"/>
    <property type="match status" value="1"/>
</dbReference>
<reference evidence="15" key="1">
    <citation type="submission" date="2020-12" db="UniProtKB">
        <authorList>
            <consortium name="WormBaseParasite"/>
        </authorList>
    </citation>
    <scope>IDENTIFICATION</scope>
    <source>
        <strain evidence="15">MHco3</strain>
    </source>
</reference>